<evidence type="ECO:0000313" key="1">
    <source>
        <dbReference type="EMBL" id="KAF3572254.1"/>
    </source>
</evidence>
<comment type="caution">
    <text evidence="1">The sequence shown here is derived from an EMBL/GenBank/DDBJ whole genome shotgun (WGS) entry which is preliminary data.</text>
</comment>
<accession>A0A8S9RGN9</accession>
<dbReference type="EMBL" id="QGKX02000095">
    <property type="protein sequence ID" value="KAF3572254.1"/>
    <property type="molecule type" value="Genomic_DNA"/>
</dbReference>
<organism evidence="1 2">
    <name type="scientific">Brassica cretica</name>
    <name type="common">Mustard</name>
    <dbReference type="NCBI Taxonomy" id="69181"/>
    <lineage>
        <taxon>Eukaryota</taxon>
        <taxon>Viridiplantae</taxon>
        <taxon>Streptophyta</taxon>
        <taxon>Embryophyta</taxon>
        <taxon>Tracheophyta</taxon>
        <taxon>Spermatophyta</taxon>
        <taxon>Magnoliopsida</taxon>
        <taxon>eudicotyledons</taxon>
        <taxon>Gunneridae</taxon>
        <taxon>Pentapetalae</taxon>
        <taxon>rosids</taxon>
        <taxon>malvids</taxon>
        <taxon>Brassicales</taxon>
        <taxon>Brassicaceae</taxon>
        <taxon>Brassiceae</taxon>
        <taxon>Brassica</taxon>
    </lineage>
</organism>
<proteinExistence type="predicted"/>
<reference evidence="1" key="1">
    <citation type="submission" date="2019-12" db="EMBL/GenBank/DDBJ databases">
        <title>Genome sequencing and annotation of Brassica cretica.</title>
        <authorList>
            <person name="Studholme D.J."/>
            <person name="Sarris P."/>
        </authorList>
    </citation>
    <scope>NUCLEOTIDE SEQUENCE</scope>
    <source>
        <strain evidence="1">PFS-109/04</strain>
        <tissue evidence="1">Leaf</tissue>
    </source>
</reference>
<gene>
    <name evidence="1" type="ORF">F2Q69_00060095</name>
</gene>
<sequence length="441" mass="50046">MGKEVTAASYICSHGVESTEHHTAFFYAAADRSIGEKNRGVHFCFPIHVTGPDFRGRAVGRFSRRRPSAWGSSPRLLFRPALFPSARRLQLLVSDVTSSAHAAIALPTLILDLNRLHHTSRLSPTTRLTVLHCNSFNLESKSIHHPRLQPLSLTNLHLLPCWSWSHRPRLCPLRLLLLRLYPKVYQRYPSTRFTSPIECGEADPFPENNVGEILLNKNLICSLLRNSWALVMLHLLGHSSILRGSTALRFYWIFIFKLRRFRPFLLSVLFEIHIVSSESFLGGFSCRRLKPQFQGFFRQHPLTLPAIMLDSASNSPMESEVKRVSTAVSFRLQIFLLPGPFGIHLVSRDNIDGCRASLFRLTGYLASIGFPSLFQSLSLGHFSVFSDYLKLFRAVVSRIQVKIIRGSLYFELVFPCSTLFEALPSCGFKDSSEDYLRISLL</sequence>
<protein>
    <submittedName>
        <fullName evidence="1">Uncharacterized protein</fullName>
    </submittedName>
</protein>
<dbReference type="Proteomes" id="UP000712600">
    <property type="component" value="Unassembled WGS sequence"/>
</dbReference>
<dbReference type="AlphaFoldDB" id="A0A8S9RGN9"/>
<name>A0A8S9RGN9_BRACR</name>
<evidence type="ECO:0000313" key="2">
    <source>
        <dbReference type="Proteomes" id="UP000712600"/>
    </source>
</evidence>